<keyword evidence="2" id="KW-0479">Metal-binding</keyword>
<dbReference type="InterPro" id="IPR001915">
    <property type="entry name" value="Peptidase_M48"/>
</dbReference>
<dbReference type="Proteomes" id="UP000301309">
    <property type="component" value="Unassembled WGS sequence"/>
</dbReference>
<feature type="transmembrane region" description="Helical" evidence="7">
    <location>
        <begin position="33"/>
        <end position="55"/>
    </location>
</feature>
<dbReference type="GO" id="GO:0006508">
    <property type="term" value="P:proteolysis"/>
    <property type="evidence" value="ECO:0007669"/>
    <property type="project" value="UniProtKB-KW"/>
</dbReference>
<keyword evidence="1 6" id="KW-0645">Protease</keyword>
<name>A0A4D4LF51_STRVO</name>
<comment type="similarity">
    <text evidence="6">Belongs to the peptidase M48 family.</text>
</comment>
<dbReference type="CDD" id="cd07326">
    <property type="entry name" value="M56_BlaR1_MecR1_like"/>
    <property type="match status" value="1"/>
</dbReference>
<evidence type="ECO:0000256" key="3">
    <source>
        <dbReference type="ARBA" id="ARBA00022801"/>
    </source>
</evidence>
<keyword evidence="5 6" id="KW-0482">Metalloprotease</keyword>
<organism evidence="9 10">
    <name type="scientific">Streptomyces violaceusniger</name>
    <dbReference type="NCBI Taxonomy" id="68280"/>
    <lineage>
        <taxon>Bacteria</taxon>
        <taxon>Bacillati</taxon>
        <taxon>Actinomycetota</taxon>
        <taxon>Actinomycetes</taxon>
        <taxon>Kitasatosporales</taxon>
        <taxon>Streptomycetaceae</taxon>
        <taxon>Streptomyces</taxon>
        <taxon>Streptomyces violaceusniger group</taxon>
    </lineage>
</organism>
<keyword evidence="10" id="KW-1185">Reference proteome</keyword>
<keyword evidence="7" id="KW-1133">Transmembrane helix</keyword>
<dbReference type="InterPro" id="IPR052173">
    <property type="entry name" value="Beta-lactam_resp_regulator"/>
</dbReference>
<evidence type="ECO:0000313" key="10">
    <source>
        <dbReference type="Proteomes" id="UP000301309"/>
    </source>
</evidence>
<dbReference type="GO" id="GO:0046872">
    <property type="term" value="F:metal ion binding"/>
    <property type="evidence" value="ECO:0007669"/>
    <property type="project" value="UniProtKB-KW"/>
</dbReference>
<dbReference type="PANTHER" id="PTHR34978">
    <property type="entry name" value="POSSIBLE SENSOR-TRANSDUCER PROTEIN BLAR"/>
    <property type="match status" value="1"/>
</dbReference>
<reference evidence="9 10" key="1">
    <citation type="journal article" date="2020" name="Int. J. Syst. Evol. Microbiol.">
        <title>Reclassification of Streptomyces castelarensis and Streptomyces sporoclivatus as later heterotypic synonyms of Streptomyces antimycoticus.</title>
        <authorList>
            <person name="Komaki H."/>
            <person name="Tamura T."/>
        </authorList>
    </citation>
    <scope>NUCLEOTIDE SEQUENCE [LARGE SCALE GENOMIC DNA]</scope>
    <source>
        <strain evidence="9 10">NBRC 13459</strain>
    </source>
</reference>
<comment type="caution">
    <text evidence="9">The sequence shown here is derived from an EMBL/GenBank/DDBJ whole genome shotgun (WGS) entry which is preliminary data.</text>
</comment>
<gene>
    <name evidence="9" type="ORF">SVIO_083630</name>
</gene>
<evidence type="ECO:0000256" key="7">
    <source>
        <dbReference type="SAM" id="Phobius"/>
    </source>
</evidence>
<accession>A0A4D4LF51</accession>
<evidence type="ECO:0000256" key="6">
    <source>
        <dbReference type="RuleBase" id="RU003983"/>
    </source>
</evidence>
<keyword evidence="3 6" id="KW-0378">Hydrolase</keyword>
<dbReference type="OrthoDB" id="9785340at2"/>
<evidence type="ECO:0000259" key="8">
    <source>
        <dbReference type="Pfam" id="PF01435"/>
    </source>
</evidence>
<keyword evidence="7" id="KW-0812">Transmembrane</keyword>
<dbReference type="RefSeq" id="WP_137980158.1">
    <property type="nucleotide sequence ID" value="NZ_BAAASO010000007.1"/>
</dbReference>
<dbReference type="Gene3D" id="3.30.2010.10">
    <property type="entry name" value="Metalloproteases ('zincins'), catalytic domain"/>
    <property type="match status" value="1"/>
</dbReference>
<evidence type="ECO:0000256" key="4">
    <source>
        <dbReference type="ARBA" id="ARBA00022833"/>
    </source>
</evidence>
<dbReference type="PANTHER" id="PTHR34978:SF3">
    <property type="entry name" value="SLR0241 PROTEIN"/>
    <property type="match status" value="1"/>
</dbReference>
<feature type="transmembrane region" description="Helical" evidence="7">
    <location>
        <begin position="279"/>
        <end position="299"/>
    </location>
</feature>
<evidence type="ECO:0000313" key="9">
    <source>
        <dbReference type="EMBL" id="GDY57740.1"/>
    </source>
</evidence>
<keyword evidence="7" id="KW-0472">Membrane</keyword>
<dbReference type="GO" id="GO:0004222">
    <property type="term" value="F:metalloendopeptidase activity"/>
    <property type="evidence" value="ECO:0007669"/>
    <property type="project" value="InterPro"/>
</dbReference>
<keyword evidence="4 6" id="KW-0862">Zinc</keyword>
<protein>
    <recommendedName>
        <fullName evidence="8">Peptidase M48 domain-containing protein</fullName>
    </recommendedName>
</protein>
<evidence type="ECO:0000256" key="1">
    <source>
        <dbReference type="ARBA" id="ARBA00022670"/>
    </source>
</evidence>
<evidence type="ECO:0000256" key="2">
    <source>
        <dbReference type="ARBA" id="ARBA00022723"/>
    </source>
</evidence>
<dbReference type="AlphaFoldDB" id="A0A4D4LF51"/>
<evidence type="ECO:0000256" key="5">
    <source>
        <dbReference type="ARBA" id="ARBA00023049"/>
    </source>
</evidence>
<dbReference type="EMBL" id="BJHW01000001">
    <property type="protein sequence ID" value="GDY57740.1"/>
    <property type="molecule type" value="Genomic_DNA"/>
</dbReference>
<feature type="transmembrane region" description="Helical" evidence="7">
    <location>
        <begin position="96"/>
        <end position="115"/>
    </location>
</feature>
<comment type="cofactor">
    <cofactor evidence="6">
        <name>Zn(2+)</name>
        <dbReference type="ChEBI" id="CHEBI:29105"/>
    </cofactor>
    <text evidence="6">Binds 1 zinc ion per subunit.</text>
</comment>
<feature type="domain" description="Peptidase M48" evidence="8">
    <location>
        <begin position="116"/>
        <end position="198"/>
    </location>
</feature>
<proteinExistence type="inferred from homology"/>
<dbReference type="Pfam" id="PF01435">
    <property type="entry name" value="Peptidase_M48"/>
    <property type="match status" value="1"/>
</dbReference>
<sequence length="302" mass="31972">MITAVALAGYAALVGAAMPPLLSQARWPHRAPVIAIFAWQGLMVTFVVATALTVYHLVLAEHHVHEGLLGLLSVCGLAGDAPVSESAPTLGDTLALSAPAVIVLLPLGWFALCTWRARRARQRHLDMLALIGEPAPGYDATVVDHDTPAVYCLPGRRRRVVITRGALDVLSDAQMRAVLEHERAHIEGRHHLLHLLVDAFSRAFPGLPLAGHAKAQIALLVEMIADDRALRSHSRDALATAMCEVAAGQAPRGALGVGGPGALIRLRRVLTPQPRPHRVTWLGVVAASAAAPLLPLLVACGP</sequence>